<dbReference type="AlphaFoldDB" id="A0A9P5U2A8"/>
<reference evidence="2" key="1">
    <citation type="submission" date="2020-11" db="EMBL/GenBank/DDBJ databases">
        <authorList>
            <consortium name="DOE Joint Genome Institute"/>
            <person name="Ahrendt S."/>
            <person name="Riley R."/>
            <person name="Andreopoulos W."/>
            <person name="Labutti K."/>
            <person name="Pangilinan J."/>
            <person name="Ruiz-Duenas F.J."/>
            <person name="Barrasa J.M."/>
            <person name="Sanchez-Garcia M."/>
            <person name="Camarero S."/>
            <person name="Miyauchi S."/>
            <person name="Serrano A."/>
            <person name="Linde D."/>
            <person name="Babiker R."/>
            <person name="Drula E."/>
            <person name="Ayuso-Fernandez I."/>
            <person name="Pacheco R."/>
            <person name="Padilla G."/>
            <person name="Ferreira P."/>
            <person name="Barriuso J."/>
            <person name="Kellner H."/>
            <person name="Castanera R."/>
            <person name="Alfaro M."/>
            <person name="Ramirez L."/>
            <person name="Pisabarro A.G."/>
            <person name="Kuo A."/>
            <person name="Tritt A."/>
            <person name="Lipzen A."/>
            <person name="He G."/>
            <person name="Yan M."/>
            <person name="Ng V."/>
            <person name="Cullen D."/>
            <person name="Martin F."/>
            <person name="Rosso M.-N."/>
            <person name="Henrissat B."/>
            <person name="Hibbett D."/>
            <person name="Martinez A.T."/>
            <person name="Grigoriev I.V."/>
        </authorList>
    </citation>
    <scope>NUCLEOTIDE SEQUENCE</scope>
    <source>
        <strain evidence="2">AH 40177</strain>
    </source>
</reference>
<proteinExistence type="predicted"/>
<evidence type="ECO:0000256" key="1">
    <source>
        <dbReference type="SAM" id="MobiDB-lite"/>
    </source>
</evidence>
<gene>
    <name evidence="2" type="ORF">BDP27DRAFT_1335377</name>
</gene>
<feature type="region of interest" description="Disordered" evidence="1">
    <location>
        <begin position="104"/>
        <end position="133"/>
    </location>
</feature>
<dbReference type="EMBL" id="JADNRY010000150">
    <property type="protein sequence ID" value="KAF9063244.1"/>
    <property type="molecule type" value="Genomic_DNA"/>
</dbReference>
<organism evidence="2 3">
    <name type="scientific">Rhodocollybia butyracea</name>
    <dbReference type="NCBI Taxonomy" id="206335"/>
    <lineage>
        <taxon>Eukaryota</taxon>
        <taxon>Fungi</taxon>
        <taxon>Dikarya</taxon>
        <taxon>Basidiomycota</taxon>
        <taxon>Agaricomycotina</taxon>
        <taxon>Agaricomycetes</taxon>
        <taxon>Agaricomycetidae</taxon>
        <taxon>Agaricales</taxon>
        <taxon>Marasmiineae</taxon>
        <taxon>Omphalotaceae</taxon>
        <taxon>Rhodocollybia</taxon>
    </lineage>
</organism>
<accession>A0A9P5U2A8</accession>
<dbReference type="Proteomes" id="UP000772434">
    <property type="component" value="Unassembled WGS sequence"/>
</dbReference>
<comment type="caution">
    <text evidence="2">The sequence shown here is derived from an EMBL/GenBank/DDBJ whole genome shotgun (WGS) entry which is preliminary data.</text>
</comment>
<evidence type="ECO:0000313" key="2">
    <source>
        <dbReference type="EMBL" id="KAF9063244.1"/>
    </source>
</evidence>
<evidence type="ECO:0000313" key="3">
    <source>
        <dbReference type="Proteomes" id="UP000772434"/>
    </source>
</evidence>
<sequence length="396" mass="44057">MTSSGPSNVYYVTDIVRKQGEELLRVRKELEKTQELNVTTNNIFRIMQKQLENLQSNSVGWRSRFVKMQEDFTHLATENHSLFLDLQTTRAALQDAVIHTPSVDMFPQNGDKSSRSVSPECTVPETASEEDRLSEISFDDLASAMTSGTLNKHDAPNGKPAKLEATTELLLEMAKSPPAVATTSQNAIAISPSLPITKQPLTLDSPPAMTNTLPRRLSITSHSNPVCSTLPDPNDAKKLCQKTFDTMGQQSTVYHILKTPQAMLAIPNSTDHAFYTVFSTNAMGTTVGVFTLGWEGHLLIYSGATLSLYYLGEYAGGAGHKVTYNEYKTLPEETQMYILDSAKLLDIDLWTKADLMESMSGKKDSVYVVKMNLKQIKYNLDVERLLREAARNKEYI</sequence>
<name>A0A9P5U2A8_9AGAR</name>
<keyword evidence="3" id="KW-1185">Reference proteome</keyword>
<protein>
    <submittedName>
        <fullName evidence="2">Uncharacterized protein</fullName>
    </submittedName>
</protein>